<proteinExistence type="inferred from homology"/>
<dbReference type="Proteomes" id="UP001159405">
    <property type="component" value="Unassembled WGS sequence"/>
</dbReference>
<sequence length="246" mass="27690">MSEASKSTTVSIKKDWWIQFQNASRLFDLERQRRANRCAEEEEMFREMDKLNTSISALWFRSAVLVSYLSTVTTLALGGVYFVLSTVNGVPSACRLALTAILDACSSAVVVWRFRGREGITYSYERERKACIAIGLCFVLSGLIVLSIAVYMLSIDHEPIRNTPLLITTFAIFGLMVSLAWFKYHIAYKVDSKALRTDAFNSTAEAVMAFVMAMSNLIYDENPNVWFLDACASILIGFVLFIYGVR</sequence>
<comment type="caution">
    <text evidence="12">The sequence shown here is derived from an EMBL/GenBank/DDBJ whole genome shotgun (WGS) entry which is preliminary data.</text>
</comment>
<feature type="transmembrane region" description="Helical" evidence="11">
    <location>
        <begin position="96"/>
        <end position="114"/>
    </location>
</feature>
<reference evidence="12 13" key="1">
    <citation type="submission" date="2022-05" db="EMBL/GenBank/DDBJ databases">
        <authorList>
            <consortium name="Genoscope - CEA"/>
            <person name="William W."/>
        </authorList>
    </citation>
    <scope>NUCLEOTIDE SEQUENCE [LARGE SCALE GENOMIC DNA]</scope>
</reference>
<evidence type="ECO:0000256" key="1">
    <source>
        <dbReference type="ARBA" id="ARBA00004146"/>
    </source>
</evidence>
<organism evidence="12 13">
    <name type="scientific">Porites lobata</name>
    <dbReference type="NCBI Taxonomy" id="104759"/>
    <lineage>
        <taxon>Eukaryota</taxon>
        <taxon>Metazoa</taxon>
        <taxon>Cnidaria</taxon>
        <taxon>Anthozoa</taxon>
        <taxon>Hexacorallia</taxon>
        <taxon>Scleractinia</taxon>
        <taxon>Fungiina</taxon>
        <taxon>Poritidae</taxon>
        <taxon>Porites</taxon>
    </lineage>
</organism>
<evidence type="ECO:0000256" key="4">
    <source>
        <dbReference type="ARBA" id="ARBA00022692"/>
    </source>
</evidence>
<keyword evidence="4 11" id="KW-0812">Transmembrane</keyword>
<evidence type="ECO:0000256" key="9">
    <source>
        <dbReference type="ARBA" id="ARBA00023136"/>
    </source>
</evidence>
<dbReference type="Gene3D" id="1.20.1510.10">
    <property type="entry name" value="Cation efflux protein transmembrane domain"/>
    <property type="match status" value="1"/>
</dbReference>
<feature type="transmembrane region" description="Helical" evidence="11">
    <location>
        <begin position="199"/>
        <end position="219"/>
    </location>
</feature>
<evidence type="ECO:0000256" key="8">
    <source>
        <dbReference type="ARBA" id="ARBA00023018"/>
    </source>
</evidence>
<evidence type="ECO:0000256" key="5">
    <source>
        <dbReference type="ARBA" id="ARBA00022753"/>
    </source>
</evidence>
<evidence type="ECO:0000313" key="13">
    <source>
        <dbReference type="Proteomes" id="UP001159405"/>
    </source>
</evidence>
<gene>
    <name evidence="12" type="ORF">PLOB_00004052</name>
</gene>
<keyword evidence="8" id="KW-0770">Synapse</keyword>
<accession>A0ABN8QFB2</accession>
<dbReference type="PANTHER" id="PTHR31937:SF2">
    <property type="entry name" value="TRANSMEMBRANE PROTEIN 163"/>
    <property type="match status" value="1"/>
</dbReference>
<evidence type="ECO:0000256" key="2">
    <source>
        <dbReference type="ARBA" id="ARBA00004644"/>
    </source>
</evidence>
<evidence type="ECO:0000256" key="3">
    <source>
        <dbReference type="ARBA" id="ARBA00008731"/>
    </source>
</evidence>
<evidence type="ECO:0000256" key="7">
    <source>
        <dbReference type="ARBA" id="ARBA00022989"/>
    </source>
</evidence>
<comment type="similarity">
    <text evidence="3">Belongs to the TMEM163 family.</text>
</comment>
<evidence type="ECO:0008006" key="14">
    <source>
        <dbReference type="Google" id="ProtNLM"/>
    </source>
</evidence>
<feature type="transmembrane region" description="Helical" evidence="11">
    <location>
        <begin position="225"/>
        <end position="245"/>
    </location>
</feature>
<keyword evidence="6" id="KW-0862">Zinc</keyword>
<comment type="subcellular location">
    <subcellularLocation>
        <location evidence="2">Cytoplasmic vesicle</location>
        <location evidence="2">Secretory vesicle</location>
        <location evidence="2">Synaptic vesicle membrane</location>
        <topology evidence="2">Multi-pass membrane protein</topology>
    </subcellularLocation>
    <subcellularLocation>
        <location evidence="1">Early endosome membrane</location>
    </subcellularLocation>
</comment>
<keyword evidence="5" id="KW-0967">Endosome</keyword>
<dbReference type="EMBL" id="CALNXK010000117">
    <property type="protein sequence ID" value="CAH3160694.1"/>
    <property type="molecule type" value="Genomic_DNA"/>
</dbReference>
<keyword evidence="13" id="KW-1185">Reference proteome</keyword>
<feature type="transmembrane region" description="Helical" evidence="11">
    <location>
        <begin position="58"/>
        <end position="84"/>
    </location>
</feature>
<protein>
    <recommendedName>
        <fullName evidence="14">Transmembrane protein 163</fullName>
    </recommendedName>
</protein>
<keyword evidence="9 11" id="KW-0472">Membrane</keyword>
<name>A0ABN8QFB2_9CNID</name>
<keyword evidence="7 11" id="KW-1133">Transmembrane helix</keyword>
<evidence type="ECO:0000256" key="6">
    <source>
        <dbReference type="ARBA" id="ARBA00022833"/>
    </source>
</evidence>
<evidence type="ECO:0000256" key="11">
    <source>
        <dbReference type="SAM" id="Phobius"/>
    </source>
</evidence>
<dbReference type="InterPro" id="IPR026765">
    <property type="entry name" value="Tmem163"/>
</dbReference>
<evidence type="ECO:0000256" key="10">
    <source>
        <dbReference type="ARBA" id="ARBA00023329"/>
    </source>
</evidence>
<feature type="transmembrane region" description="Helical" evidence="11">
    <location>
        <begin position="130"/>
        <end position="153"/>
    </location>
</feature>
<feature type="transmembrane region" description="Helical" evidence="11">
    <location>
        <begin position="165"/>
        <end position="187"/>
    </location>
</feature>
<evidence type="ECO:0000313" key="12">
    <source>
        <dbReference type="EMBL" id="CAH3160694.1"/>
    </source>
</evidence>
<dbReference type="SUPFAM" id="SSF161111">
    <property type="entry name" value="Cation efflux protein transmembrane domain-like"/>
    <property type="match status" value="1"/>
</dbReference>
<keyword evidence="10" id="KW-0968">Cytoplasmic vesicle</keyword>
<dbReference type="PANTHER" id="PTHR31937">
    <property type="entry name" value="TRANSMEMBRANE PROTEIN 163"/>
    <property type="match status" value="1"/>
</dbReference>
<dbReference type="InterPro" id="IPR027469">
    <property type="entry name" value="Cation_efflux_TMD_sf"/>
</dbReference>